<comment type="caution">
    <text evidence="2">The sequence shown here is derived from an EMBL/GenBank/DDBJ whole genome shotgun (WGS) entry which is preliminary data.</text>
</comment>
<protein>
    <recommendedName>
        <fullName evidence="4">TIGR03790 family protein</fullName>
    </recommendedName>
</protein>
<dbReference type="RefSeq" id="WP_171186808.1">
    <property type="nucleotide sequence ID" value="NZ_WTPX01000062.1"/>
</dbReference>
<gene>
    <name evidence="2" type="ORF">LzC2_21960</name>
</gene>
<evidence type="ECO:0008006" key="4">
    <source>
        <dbReference type="Google" id="ProtNLM"/>
    </source>
</evidence>
<feature type="signal peptide" evidence="1">
    <location>
        <begin position="1"/>
        <end position="26"/>
    </location>
</feature>
<evidence type="ECO:0000313" key="2">
    <source>
        <dbReference type="EMBL" id="NNJ26116.1"/>
    </source>
</evidence>
<organism evidence="2 3">
    <name type="scientific">Alienimonas chondri</name>
    <dbReference type="NCBI Taxonomy" id="2681879"/>
    <lineage>
        <taxon>Bacteria</taxon>
        <taxon>Pseudomonadati</taxon>
        <taxon>Planctomycetota</taxon>
        <taxon>Planctomycetia</taxon>
        <taxon>Planctomycetales</taxon>
        <taxon>Planctomycetaceae</taxon>
        <taxon>Alienimonas</taxon>
    </lineage>
</organism>
<dbReference type="Proteomes" id="UP000609651">
    <property type="component" value="Unassembled WGS sequence"/>
</dbReference>
<proteinExistence type="predicted"/>
<name>A0ABX1VH67_9PLAN</name>
<keyword evidence="3" id="KW-1185">Reference proteome</keyword>
<sequence>MSQHVSRSPRLRFLLAAALWSCVAVARADLGPENLILVVNGDSVASRTVANHYIAARGVADVAVVTLHDLPDWETLTVEQFRELILKPALTVANERGLAPQLEAVVYSTAIPTKIDLRGDLAGLDPKPNKVFTPYGSLTGLTMLYESVLQKRPAEYLAPNANAAFAGGGGGKIGPPPSLGFRRAIGFGENREPTTGPGRRYLLSTVLGVTTGRGESVEEVADRIEATAAADGMHPAGTILFCDTSDVRSTTRKPLFEPAVAAIKDEAAARELEVRAEVVTTALPQRSRDLIGLTAGVAGVKPTAWADSGSGFVPGGFADNLTSFGGVLSERPHGQVTAVDWLRFGAAASGGTVHEPYALAFKFPTPFVHLHRLRGLTLAEAIARSVAGPYQYLTVGDPLSNPYARRPVVALGLPQNDEDGSPLSGVVPLTLGVADGAGNPVTLERWELFADGKRFAVVPPGPSFNWKTADLPDGTHTLSAVAVAANEVRGRGQGMRAATVRNAGRRFVVRAAAIENGPERTVTWGEPLRLEAVANRFGPKEMRFSVLLGREEIGTGRLTVVHGTDSPSRGEAIADTRSLGLGPVTLRAEITPVDEDGQPGDPVRSAPIQITVVPTSNRAASVAGDVSLRDGPTLRWEGGETVPLPDGLPAGWLAKLSGENGTAFTLSAIVTATEPGLHRLALRSNCGMTVSVDGEPAPMMTGATLHSEAGEAWRSVPVWLAPGRHEITLSGRTPEGKPVLDLKWGRRGLLTPTGTLWQRLAEKQAP</sequence>
<keyword evidence="1" id="KW-0732">Signal</keyword>
<evidence type="ECO:0000256" key="1">
    <source>
        <dbReference type="SAM" id="SignalP"/>
    </source>
</evidence>
<evidence type="ECO:0000313" key="3">
    <source>
        <dbReference type="Proteomes" id="UP000609651"/>
    </source>
</evidence>
<accession>A0ABX1VH67</accession>
<feature type="chain" id="PRO_5046325422" description="TIGR03790 family protein" evidence="1">
    <location>
        <begin position="27"/>
        <end position="766"/>
    </location>
</feature>
<reference evidence="2 3" key="1">
    <citation type="journal article" date="2020" name="Syst. Appl. Microbiol.">
        <title>Alienimonas chondri sp. nov., a novel planctomycete isolated from the biofilm of the red alga Chondrus crispus.</title>
        <authorList>
            <person name="Vitorino I."/>
            <person name="Albuquerque L."/>
            <person name="Wiegand S."/>
            <person name="Kallscheuer N."/>
            <person name="da Costa M.S."/>
            <person name="Lobo-da-Cunha A."/>
            <person name="Jogler C."/>
            <person name="Lage O.M."/>
        </authorList>
    </citation>
    <scope>NUCLEOTIDE SEQUENCE [LARGE SCALE GENOMIC DNA]</scope>
    <source>
        <strain evidence="2 3">LzC2</strain>
    </source>
</reference>
<dbReference type="EMBL" id="WTPX01000062">
    <property type="protein sequence ID" value="NNJ26116.1"/>
    <property type="molecule type" value="Genomic_DNA"/>
</dbReference>